<evidence type="ECO:0000256" key="2">
    <source>
        <dbReference type="SAM" id="Phobius"/>
    </source>
</evidence>
<protein>
    <submittedName>
        <fullName evidence="4">Uncharacterized protein</fullName>
    </submittedName>
</protein>
<feature type="chain" id="PRO_5040357371" evidence="3">
    <location>
        <begin position="19"/>
        <end position="332"/>
    </location>
</feature>
<organism evidence="4 5">
    <name type="scientific">Caenorhabditis angaria</name>
    <dbReference type="NCBI Taxonomy" id="860376"/>
    <lineage>
        <taxon>Eukaryota</taxon>
        <taxon>Metazoa</taxon>
        <taxon>Ecdysozoa</taxon>
        <taxon>Nematoda</taxon>
        <taxon>Chromadorea</taxon>
        <taxon>Rhabditida</taxon>
        <taxon>Rhabditina</taxon>
        <taxon>Rhabditomorpha</taxon>
        <taxon>Rhabditoidea</taxon>
        <taxon>Rhabditidae</taxon>
        <taxon>Peloderinae</taxon>
        <taxon>Caenorhabditis</taxon>
    </lineage>
</organism>
<evidence type="ECO:0000313" key="5">
    <source>
        <dbReference type="Proteomes" id="UP001152747"/>
    </source>
</evidence>
<dbReference type="Proteomes" id="UP001152747">
    <property type="component" value="Unassembled WGS sequence"/>
</dbReference>
<dbReference type="AlphaFoldDB" id="A0A9P1IF28"/>
<keyword evidence="5" id="KW-1185">Reference proteome</keyword>
<evidence type="ECO:0000256" key="1">
    <source>
        <dbReference type="SAM" id="MobiDB-lite"/>
    </source>
</evidence>
<dbReference type="EMBL" id="CANHGI010000003">
    <property type="protein sequence ID" value="CAI5444527.1"/>
    <property type="molecule type" value="Genomic_DNA"/>
</dbReference>
<gene>
    <name evidence="4" type="ORF">CAMP_LOCUS7164</name>
</gene>
<reference evidence="4" key="1">
    <citation type="submission" date="2022-11" db="EMBL/GenBank/DDBJ databases">
        <authorList>
            <person name="Kikuchi T."/>
        </authorList>
    </citation>
    <scope>NUCLEOTIDE SEQUENCE</scope>
    <source>
        <strain evidence="4">PS1010</strain>
    </source>
</reference>
<keyword evidence="2" id="KW-0812">Transmembrane</keyword>
<evidence type="ECO:0000256" key="3">
    <source>
        <dbReference type="SAM" id="SignalP"/>
    </source>
</evidence>
<keyword evidence="2" id="KW-0472">Membrane</keyword>
<feature type="region of interest" description="Disordered" evidence="1">
    <location>
        <begin position="305"/>
        <end position="332"/>
    </location>
</feature>
<comment type="caution">
    <text evidence="4">The sequence shown here is derived from an EMBL/GenBank/DDBJ whole genome shotgun (WGS) entry which is preliminary data.</text>
</comment>
<keyword evidence="2" id="KW-1133">Transmembrane helix</keyword>
<evidence type="ECO:0000313" key="4">
    <source>
        <dbReference type="EMBL" id="CAI5444527.1"/>
    </source>
</evidence>
<sequence>MRSFVVLLSILFFGVLKAQLVAPIGTDGEEATTKKSATKTTKKSKATTILRTTLLPKTLSPIYPPSDATISAIYPDSEATSPIYPNSISTISPIYPASDATISPIYPASDPTTQSTTVILSDVTNTSLNTTGVETTTSSSPLQYFNKPLIFICFISFSSLTMFLLILVVGVGCVAAAPLGNSMNPEVHATALVPMINGTNVPLDEKSIEAPIEDSAEVEKIRQSVHEIAENKDHPENLPVIGGFAKEHLNSTLPPELGNATGTTQSLVTGATATSSSSAPITLSTTGTPPIALSLPPVTYAPTGTPTTVSGTTPSSISTTTSEPIVSSTKQI</sequence>
<proteinExistence type="predicted"/>
<keyword evidence="3" id="KW-0732">Signal</keyword>
<accession>A0A9P1IF28</accession>
<feature type="signal peptide" evidence="3">
    <location>
        <begin position="1"/>
        <end position="18"/>
    </location>
</feature>
<dbReference type="OrthoDB" id="5865060at2759"/>
<feature type="transmembrane region" description="Helical" evidence="2">
    <location>
        <begin position="149"/>
        <end position="177"/>
    </location>
</feature>
<name>A0A9P1IF28_9PELO</name>